<keyword evidence="1" id="KW-0175">Coiled coil</keyword>
<evidence type="ECO:0000313" key="4">
    <source>
        <dbReference type="Proteomes" id="UP001595729"/>
    </source>
</evidence>
<gene>
    <name evidence="3" type="ORF">ACFOPI_02255</name>
</gene>
<organism evidence="3 4">
    <name type="scientific">Hydrogenophaga luteola</name>
    <dbReference type="NCBI Taxonomy" id="1591122"/>
    <lineage>
        <taxon>Bacteria</taxon>
        <taxon>Pseudomonadati</taxon>
        <taxon>Pseudomonadota</taxon>
        <taxon>Betaproteobacteria</taxon>
        <taxon>Burkholderiales</taxon>
        <taxon>Comamonadaceae</taxon>
        <taxon>Hydrogenophaga</taxon>
    </lineage>
</organism>
<sequence>MNYLPLPDEAARQVIDAQTILAELTRVKALARQVEGGMYWKQEGAYEYLIKTGRGNRQQRLGARSPELEATYTAFKARKAETEARLASLKAAATTAQRLNKAVKAGRVPTLVVDLLNKLEDSGLSQHFTVVGTHALYAYEAAAGVRIVAGALATQDVDLLWDARQRVRFLADIKRLDKSMLQLLQEVDPTFVRKDLQAETAINAKGFEVDFLRRMQEGDDPHPFKLSEAEDELWPVMAERAKLLTEAPRFSHVVIGATGKMAVMHTISPVTFVEFKRWLADRPNREPSKRRRDALQAQTVQGLMDEGLLLAP</sequence>
<dbReference type="EMBL" id="JBHRXX010000001">
    <property type="protein sequence ID" value="MFC3682397.1"/>
    <property type="molecule type" value="Genomic_DNA"/>
</dbReference>
<feature type="domain" description="Nucleotidyltransferase-like" evidence="2">
    <location>
        <begin position="112"/>
        <end position="306"/>
    </location>
</feature>
<dbReference type="Pfam" id="PF12281">
    <property type="entry name" value="NTP_transf_8"/>
    <property type="match status" value="1"/>
</dbReference>
<protein>
    <submittedName>
        <fullName evidence="3">GSU2403 family nucleotidyltransferase fold protein</fullName>
    </submittedName>
</protein>
<dbReference type="RefSeq" id="WP_382170316.1">
    <property type="nucleotide sequence ID" value="NZ_JBHRXX010000001.1"/>
</dbReference>
<feature type="coiled-coil region" evidence="1">
    <location>
        <begin position="72"/>
        <end position="99"/>
    </location>
</feature>
<keyword evidence="4" id="KW-1185">Reference proteome</keyword>
<dbReference type="Proteomes" id="UP001595729">
    <property type="component" value="Unassembled WGS sequence"/>
</dbReference>
<dbReference type="InterPro" id="IPR058575">
    <property type="entry name" value="NTP_transf_8_dom"/>
</dbReference>
<evidence type="ECO:0000259" key="2">
    <source>
        <dbReference type="Pfam" id="PF12281"/>
    </source>
</evidence>
<reference evidence="4" key="1">
    <citation type="journal article" date="2019" name="Int. J. Syst. Evol. Microbiol.">
        <title>The Global Catalogue of Microorganisms (GCM) 10K type strain sequencing project: providing services to taxonomists for standard genome sequencing and annotation.</title>
        <authorList>
            <consortium name="The Broad Institute Genomics Platform"/>
            <consortium name="The Broad Institute Genome Sequencing Center for Infectious Disease"/>
            <person name="Wu L."/>
            <person name="Ma J."/>
        </authorList>
    </citation>
    <scope>NUCLEOTIDE SEQUENCE [LARGE SCALE GENOMIC DNA]</scope>
    <source>
        <strain evidence="4">KCTC 42501</strain>
    </source>
</reference>
<accession>A0ABV7VYY7</accession>
<evidence type="ECO:0000313" key="3">
    <source>
        <dbReference type="EMBL" id="MFC3682397.1"/>
    </source>
</evidence>
<comment type="caution">
    <text evidence="3">The sequence shown here is derived from an EMBL/GenBank/DDBJ whole genome shotgun (WGS) entry which is preliminary data.</text>
</comment>
<proteinExistence type="predicted"/>
<evidence type="ECO:0000256" key="1">
    <source>
        <dbReference type="SAM" id="Coils"/>
    </source>
</evidence>
<name>A0ABV7VYY7_9BURK</name>